<keyword evidence="2" id="KW-1133">Transmembrane helix</keyword>
<evidence type="ECO:0000256" key="2">
    <source>
        <dbReference type="SAM" id="Phobius"/>
    </source>
</evidence>
<evidence type="ECO:0000259" key="3">
    <source>
        <dbReference type="Pfam" id="PF13807"/>
    </source>
</evidence>
<dbReference type="PANTHER" id="PTHR32309">
    <property type="entry name" value="TYROSINE-PROTEIN KINASE"/>
    <property type="match status" value="1"/>
</dbReference>
<feature type="coiled-coil region" evidence="1">
    <location>
        <begin position="121"/>
        <end position="174"/>
    </location>
</feature>
<dbReference type="AlphaFoldDB" id="A0A075HW28"/>
<dbReference type="Pfam" id="PF13807">
    <property type="entry name" value="GNVR"/>
    <property type="match status" value="1"/>
</dbReference>
<sequence>MPSGGGGNNLGGLAGLASQFGVNVPTVASVDLSSPSLFPELLRSRTFAEKILDKKFYTKEFGKELSLLAILTHGNDPPEVGRDTLVTSALSSLGEILTFDQDPPNTFSVIKVTASEPLFAKELAEVTLAELEALNRFYKSQAVNEKTSFISNRISSVENDLESSEKRLKEFNERNRQISSPALQLEHGRLARDVEIQKGIYLTLKQQFELAKIEEIQGASIVQILDKPQVPLGPSNIKLKLSVMLAGVLGVGLGILLGFIRSYLNNSDMDERKKLRRTKHFFKKKIKDIFQDRRVSGIVSLLLLIGLPFYLGYESKNPVFFGMYSAKLMLVNTVYVLLFLSSSVLFIYLTRKKTKL</sequence>
<keyword evidence="2" id="KW-0472">Membrane</keyword>
<name>A0A075HW28_9ARCH</name>
<evidence type="ECO:0000313" key="4">
    <source>
        <dbReference type="EMBL" id="AIF19914.1"/>
    </source>
</evidence>
<protein>
    <submittedName>
        <fullName evidence="4">Lipopolysaccharide biosynthesis protein</fullName>
    </submittedName>
</protein>
<keyword evidence="2" id="KW-0812">Transmembrane</keyword>
<keyword evidence="1" id="KW-0175">Coiled coil</keyword>
<dbReference type="EMBL" id="KF901150">
    <property type="protein sequence ID" value="AIF19914.1"/>
    <property type="molecule type" value="Genomic_DNA"/>
</dbReference>
<proteinExistence type="predicted"/>
<accession>A0A075HW28</accession>
<reference evidence="4" key="1">
    <citation type="journal article" date="2014" name="Genome Biol. Evol.">
        <title>Pangenome evidence for extensive interdomain horizontal transfer affecting lineage core and shell genes in uncultured planktonic thaumarchaeota and euryarchaeota.</title>
        <authorList>
            <person name="Deschamps P."/>
            <person name="Zivanovic Y."/>
            <person name="Moreira D."/>
            <person name="Rodriguez-Valera F."/>
            <person name="Lopez-Garcia P."/>
        </authorList>
    </citation>
    <scope>NUCLEOTIDE SEQUENCE</scope>
</reference>
<dbReference type="InterPro" id="IPR050445">
    <property type="entry name" value="Bact_polysacc_biosynth/exp"/>
</dbReference>
<feature type="transmembrane region" description="Helical" evidence="2">
    <location>
        <begin position="333"/>
        <end position="350"/>
    </location>
</feature>
<organism evidence="4">
    <name type="scientific">uncultured marine thaumarchaeote KM3_87_H02</name>
    <dbReference type="NCBI Taxonomy" id="1456331"/>
    <lineage>
        <taxon>Archaea</taxon>
        <taxon>Nitrososphaerota</taxon>
        <taxon>environmental samples</taxon>
    </lineage>
</organism>
<dbReference type="GO" id="GO:0005886">
    <property type="term" value="C:plasma membrane"/>
    <property type="evidence" value="ECO:0007669"/>
    <property type="project" value="TreeGrafter"/>
</dbReference>
<dbReference type="InterPro" id="IPR032807">
    <property type="entry name" value="GNVR"/>
</dbReference>
<dbReference type="GO" id="GO:0004713">
    <property type="term" value="F:protein tyrosine kinase activity"/>
    <property type="evidence" value="ECO:0007669"/>
    <property type="project" value="TreeGrafter"/>
</dbReference>
<dbReference type="PANTHER" id="PTHR32309:SF13">
    <property type="entry name" value="FERRIC ENTEROBACTIN TRANSPORT PROTEIN FEPE"/>
    <property type="match status" value="1"/>
</dbReference>
<evidence type="ECO:0000256" key="1">
    <source>
        <dbReference type="SAM" id="Coils"/>
    </source>
</evidence>
<feature type="transmembrane region" description="Helical" evidence="2">
    <location>
        <begin position="295"/>
        <end position="313"/>
    </location>
</feature>
<feature type="transmembrane region" description="Helical" evidence="2">
    <location>
        <begin position="241"/>
        <end position="264"/>
    </location>
</feature>
<feature type="domain" description="Tyrosine-protein kinase G-rich" evidence="3">
    <location>
        <begin position="188"/>
        <end position="262"/>
    </location>
</feature>